<keyword evidence="3" id="KW-1185">Reference proteome</keyword>
<feature type="non-terminal residue" evidence="2">
    <location>
        <position position="1"/>
    </location>
</feature>
<dbReference type="Proteomes" id="UP001558101">
    <property type="component" value="Unassembled WGS sequence"/>
</dbReference>
<dbReference type="Pfam" id="PF11412">
    <property type="entry name" value="DsbD_N"/>
    <property type="match status" value="1"/>
</dbReference>
<accession>A0ABV3UPI3</accession>
<sequence>RRRPDTWHSGERRLVLGGERQKDWKTYGRSPGEGGIPPPIAWRGNPPPAAWYWPTPQRFDVAGISTQSYHDRVELPMVMKDVVPRHLAGTLTLSTCSNVCILTSYPFILDLDASSDAQFTHDFAQTMGQIPIADGLVES</sequence>
<feature type="non-terminal residue" evidence="2">
    <location>
        <position position="139"/>
    </location>
</feature>
<proteinExistence type="predicted"/>
<feature type="domain" description="Thiol:disulfide interchange protein DsbD N-terminal" evidence="1">
    <location>
        <begin position="8"/>
        <end position="109"/>
    </location>
</feature>
<evidence type="ECO:0000313" key="2">
    <source>
        <dbReference type="EMBL" id="MEX3175469.1"/>
    </source>
</evidence>
<reference evidence="2 3" key="1">
    <citation type="submission" date="2024-07" db="EMBL/GenBank/DDBJ databases">
        <title>Genomes of novel Serratia strains from suburban soil.</title>
        <authorList>
            <person name="Markert E.X."/>
            <person name="Severe K."/>
            <person name="Severe L."/>
            <person name="Twing K.I."/>
            <person name="Ward L.M."/>
        </authorList>
    </citation>
    <scope>NUCLEOTIDE SEQUENCE [LARGE SCALE GENOMIC DNA]</scope>
    <source>
        <strain evidence="2 3">3C-UT</strain>
    </source>
</reference>
<evidence type="ECO:0000313" key="3">
    <source>
        <dbReference type="Proteomes" id="UP001558101"/>
    </source>
</evidence>
<organism evidence="2 3">
    <name type="scientific">Serratia quinivorans</name>
    <dbReference type="NCBI Taxonomy" id="137545"/>
    <lineage>
        <taxon>Bacteria</taxon>
        <taxon>Pseudomonadati</taxon>
        <taxon>Pseudomonadota</taxon>
        <taxon>Gammaproteobacteria</taxon>
        <taxon>Enterobacterales</taxon>
        <taxon>Yersiniaceae</taxon>
        <taxon>Serratia</taxon>
    </lineage>
</organism>
<dbReference type="RefSeq" id="WP_368454602.1">
    <property type="nucleotide sequence ID" value="NZ_JBFQXQ010000059.1"/>
</dbReference>
<comment type="caution">
    <text evidence="2">The sequence shown here is derived from an EMBL/GenBank/DDBJ whole genome shotgun (WGS) entry which is preliminary data.</text>
</comment>
<dbReference type="EMBL" id="JBFQXQ010000059">
    <property type="protein sequence ID" value="MEX3175469.1"/>
    <property type="molecule type" value="Genomic_DNA"/>
</dbReference>
<evidence type="ECO:0000259" key="1">
    <source>
        <dbReference type="Pfam" id="PF11412"/>
    </source>
</evidence>
<name>A0ABV3UPI3_9GAMM</name>
<gene>
    <name evidence="2" type="ORF">AB4M04_25790</name>
</gene>
<dbReference type="InterPro" id="IPR028250">
    <property type="entry name" value="DsbDN"/>
</dbReference>
<protein>
    <submittedName>
        <fullName evidence="2">Protein-disulfide reductase DsbD domain-containing protein</fullName>
    </submittedName>
</protein>